<dbReference type="RefSeq" id="WP_012616051.1">
    <property type="nucleotide sequence ID" value="NC_011831.1"/>
</dbReference>
<gene>
    <name evidence="2" type="ordered locus">Cagg_0761</name>
</gene>
<dbReference type="Proteomes" id="UP000002508">
    <property type="component" value="Chromosome"/>
</dbReference>
<reference evidence="2" key="1">
    <citation type="submission" date="2008-12" db="EMBL/GenBank/DDBJ databases">
        <title>Complete sequence of Chloroflexus aggregans DSM 9485.</title>
        <authorList>
            <consortium name="US DOE Joint Genome Institute"/>
            <person name="Lucas S."/>
            <person name="Copeland A."/>
            <person name="Lapidus A."/>
            <person name="Glavina del Rio T."/>
            <person name="Dalin E."/>
            <person name="Tice H."/>
            <person name="Pitluck S."/>
            <person name="Foster B."/>
            <person name="Larimer F."/>
            <person name="Land M."/>
            <person name="Hauser L."/>
            <person name="Kyrpides N."/>
            <person name="Mikhailova N."/>
            <person name="Bryant D."/>
            <person name="Richardson P."/>
        </authorList>
    </citation>
    <scope>NUCLEOTIDE SEQUENCE</scope>
    <source>
        <strain evidence="2">DSM 9485</strain>
    </source>
</reference>
<dbReference type="SMART" id="SM00645">
    <property type="entry name" value="Pept_C1"/>
    <property type="match status" value="1"/>
</dbReference>
<protein>
    <submittedName>
        <fullName evidence="2">Peptidase C1A papain</fullName>
    </submittedName>
</protein>
<dbReference type="InterPro" id="IPR000668">
    <property type="entry name" value="Peptidase_C1A_C"/>
</dbReference>
<dbReference type="OrthoDB" id="3648721at2"/>
<organism evidence="2 3">
    <name type="scientific">Chloroflexus aggregans (strain MD-66 / DSM 9485)</name>
    <dbReference type="NCBI Taxonomy" id="326427"/>
    <lineage>
        <taxon>Bacteria</taxon>
        <taxon>Bacillati</taxon>
        <taxon>Chloroflexota</taxon>
        <taxon>Chloroflexia</taxon>
        <taxon>Chloroflexales</taxon>
        <taxon>Chloroflexineae</taxon>
        <taxon>Chloroflexaceae</taxon>
        <taxon>Chloroflexus</taxon>
    </lineage>
</organism>
<evidence type="ECO:0000259" key="1">
    <source>
        <dbReference type="SMART" id="SM00645"/>
    </source>
</evidence>
<dbReference type="STRING" id="326427.Cagg_0761"/>
<dbReference type="SUPFAM" id="SSF54001">
    <property type="entry name" value="Cysteine proteinases"/>
    <property type="match status" value="1"/>
</dbReference>
<dbReference type="EMBL" id="CP001337">
    <property type="protein sequence ID" value="ACL23685.1"/>
    <property type="molecule type" value="Genomic_DNA"/>
</dbReference>
<dbReference type="Gene3D" id="3.90.70.10">
    <property type="entry name" value="Cysteine proteinases"/>
    <property type="match status" value="1"/>
</dbReference>
<evidence type="ECO:0000313" key="2">
    <source>
        <dbReference type="EMBL" id="ACL23685.1"/>
    </source>
</evidence>
<proteinExistence type="predicted"/>
<sequence>MRALTPLTAVPAIDETTRKVLADYWITSVEELVATARASNAGLGSGLAALAQVLGRSENDVRAMVMAAQEVAPDASSFSVDVAMEPVGTGAIFTDLPEVDATSFSPPVGLPAEVPPIATLPPPISQGPRNTCVAFTVAAMVQALSNDPTDLSEQFIYWISKARDGIPGDVGTNPLVALRAVAELGVCREETWPYRPEPVDHTNPGHERPSERAFQEAKQRRISGVEQLPPRDVNQIKAALAAGRPVLIGLMIGEHWTSSGQVRRIGRVRKALPGEQRLGGHAMCVLGYRDDPTAPGGGYFIVRNSWGSEWANENPDGPGYCYVPYQLIYEEGLAALIATGVIIEAATASTATLSAPTTSELAAILAEAQVIRARLDTLINRLQALVGGQPQPVMSAVEPAPALPPSPEPAAVVAGYSGPLILIADEQSRDELYPNGIDGRRGEPLLRIDAKAASELAQRSDDPKELQTLHKTRNEAEERHFGVVADVDQEDLAQARWAVMVNAVDDARIIQALWPLIEYRAYQQGIDLPLVDFRPGETCAEWASRYADPKQPWEQRAPVLVYRPGERVNSWLARHGTMPGPVKPSQGVPFYILIAARPGPLTANDQAFISFNVQYELDIFWGVGRLCFTDERGHHRYADYTTYAQRLVDYERRSVNDVRIRREIVYFGTRHDLDKSTERSALELVKPLAEWHDRGLPQRLGYGKRLLLANDATRSNLEQALRDGNRPPAIWFSATHGLGLPVTDRELILYQGALVTQDWTGFGGIKREHWFAAEDLPSNLSLEGMVALLFACYGAGCPQRDEFIVDPEKGRPVIAPFTFVAQLPQQLLLRGALGVVGHVERAWTYGFSMDGARGQTQAFEDVIGRLVAGKRLGSATDQFNIIQAARSMTLAEELENIKFGKQPEPRELSTLWMARNDARNYMLLGDPAARLPVP</sequence>
<accession>B8G552</accession>
<dbReference type="KEGG" id="cag:Cagg_0761"/>
<evidence type="ECO:0000313" key="3">
    <source>
        <dbReference type="Proteomes" id="UP000002508"/>
    </source>
</evidence>
<keyword evidence="3" id="KW-1185">Reference proteome</keyword>
<dbReference type="eggNOG" id="COG4870">
    <property type="taxonomic scope" value="Bacteria"/>
</dbReference>
<feature type="domain" description="Peptidase C1A papain C-terminal" evidence="1">
    <location>
        <begin position="110"/>
        <end position="325"/>
    </location>
</feature>
<dbReference type="InterPro" id="IPR038765">
    <property type="entry name" value="Papain-like_cys_pep_sf"/>
</dbReference>
<dbReference type="Pfam" id="PF00112">
    <property type="entry name" value="Peptidase_C1"/>
    <property type="match status" value="1"/>
</dbReference>
<dbReference type="GO" id="GO:0006508">
    <property type="term" value="P:proteolysis"/>
    <property type="evidence" value="ECO:0007669"/>
    <property type="project" value="InterPro"/>
</dbReference>
<dbReference type="HOGENOM" id="CLU_304394_0_0_0"/>
<dbReference type="CDD" id="cd02619">
    <property type="entry name" value="Peptidase_C1"/>
    <property type="match status" value="1"/>
</dbReference>
<name>B8G552_CHLAD</name>
<dbReference type="AlphaFoldDB" id="B8G552"/>
<dbReference type="GO" id="GO:0008234">
    <property type="term" value="F:cysteine-type peptidase activity"/>
    <property type="evidence" value="ECO:0007669"/>
    <property type="project" value="InterPro"/>
</dbReference>